<evidence type="ECO:0000256" key="4">
    <source>
        <dbReference type="ARBA" id="ARBA00023098"/>
    </source>
</evidence>
<protein>
    <submittedName>
        <fullName evidence="8">Lyso-ornithine lipid acyltransferase</fullName>
    </submittedName>
</protein>
<comment type="caution">
    <text evidence="8">The sequence shown here is derived from an EMBL/GenBank/DDBJ whole genome shotgun (WGS) entry which is preliminary data.</text>
</comment>
<organism evidence="8 9">
    <name type="scientific">Polynucleobacter brandtiae</name>
    <dbReference type="NCBI Taxonomy" id="1938816"/>
    <lineage>
        <taxon>Bacteria</taxon>
        <taxon>Pseudomonadati</taxon>
        <taxon>Pseudomonadota</taxon>
        <taxon>Betaproteobacteria</taxon>
        <taxon>Burkholderiales</taxon>
        <taxon>Burkholderiaceae</taxon>
        <taxon>Polynucleobacter</taxon>
    </lineage>
</organism>
<dbReference type="Pfam" id="PF01553">
    <property type="entry name" value="Acyltransferase"/>
    <property type="match status" value="1"/>
</dbReference>
<dbReference type="SUPFAM" id="SSF69593">
    <property type="entry name" value="Glycerol-3-phosphate (1)-acyltransferase"/>
    <property type="match status" value="1"/>
</dbReference>
<dbReference type="GO" id="GO:0003841">
    <property type="term" value="F:1-acylglycerol-3-phosphate O-acyltransferase activity"/>
    <property type="evidence" value="ECO:0007669"/>
    <property type="project" value="TreeGrafter"/>
</dbReference>
<evidence type="ECO:0000256" key="2">
    <source>
        <dbReference type="ARBA" id="ARBA00022516"/>
    </source>
</evidence>
<evidence type="ECO:0000259" key="7">
    <source>
        <dbReference type="SMART" id="SM00563"/>
    </source>
</evidence>
<dbReference type="SMART" id="SM00563">
    <property type="entry name" value="PlsC"/>
    <property type="match status" value="1"/>
</dbReference>
<gene>
    <name evidence="8" type="ORF">B0G85_1784</name>
</gene>
<dbReference type="PANTHER" id="PTHR10434:SF64">
    <property type="entry name" value="1-ACYL-SN-GLYCEROL-3-PHOSPHATE ACYLTRANSFERASE-RELATED"/>
    <property type="match status" value="1"/>
</dbReference>
<keyword evidence="6" id="KW-1133">Transmembrane helix</keyword>
<dbReference type="GO" id="GO:0006654">
    <property type="term" value="P:phosphatidic acid biosynthetic process"/>
    <property type="evidence" value="ECO:0007669"/>
    <property type="project" value="TreeGrafter"/>
</dbReference>
<keyword evidence="5 8" id="KW-0012">Acyltransferase</keyword>
<accession>A0A2M8VIW1</accession>
<keyword evidence="6" id="KW-0472">Membrane</keyword>
<name>A0A2M8VIW1_9BURK</name>
<keyword evidence="3 8" id="KW-0808">Transferase</keyword>
<feature type="transmembrane region" description="Helical" evidence="6">
    <location>
        <begin position="20"/>
        <end position="43"/>
    </location>
</feature>
<keyword evidence="6" id="KW-0812">Transmembrane</keyword>
<dbReference type="AlphaFoldDB" id="A0A2M8VIW1"/>
<dbReference type="RefSeq" id="WP_100380095.1">
    <property type="nucleotide sequence ID" value="NZ_CBCSBW010000006.1"/>
</dbReference>
<dbReference type="CDD" id="cd07989">
    <property type="entry name" value="LPLAT_AGPAT-like"/>
    <property type="match status" value="1"/>
</dbReference>
<dbReference type="Proteomes" id="UP000229366">
    <property type="component" value="Unassembled WGS sequence"/>
</dbReference>
<dbReference type="PANTHER" id="PTHR10434">
    <property type="entry name" value="1-ACYL-SN-GLYCEROL-3-PHOSPHATE ACYLTRANSFERASE"/>
    <property type="match status" value="1"/>
</dbReference>
<comment type="pathway">
    <text evidence="1">Lipid metabolism.</text>
</comment>
<feature type="domain" description="Phospholipid/glycerol acyltransferase" evidence="7">
    <location>
        <begin position="80"/>
        <end position="191"/>
    </location>
</feature>
<proteinExistence type="predicted"/>
<evidence type="ECO:0000256" key="5">
    <source>
        <dbReference type="ARBA" id="ARBA00023315"/>
    </source>
</evidence>
<keyword evidence="4" id="KW-0443">Lipid metabolism</keyword>
<evidence type="ECO:0000313" key="8">
    <source>
        <dbReference type="EMBL" id="PJI76867.1"/>
    </source>
</evidence>
<evidence type="ECO:0000256" key="1">
    <source>
        <dbReference type="ARBA" id="ARBA00005189"/>
    </source>
</evidence>
<evidence type="ECO:0000256" key="3">
    <source>
        <dbReference type="ARBA" id="ARBA00022679"/>
    </source>
</evidence>
<evidence type="ECO:0000256" key="6">
    <source>
        <dbReference type="SAM" id="Phobius"/>
    </source>
</evidence>
<dbReference type="OrthoDB" id="9806880at2"/>
<dbReference type="EMBL" id="PGTX01000005">
    <property type="protein sequence ID" value="PJI76867.1"/>
    <property type="molecule type" value="Genomic_DNA"/>
</dbReference>
<dbReference type="InterPro" id="IPR002123">
    <property type="entry name" value="Plipid/glycerol_acylTrfase"/>
</dbReference>
<sequence length="258" mass="28687">MNSSHYNPRQKIPSQIKQFWIWALLAVHILCGVGTLCFVFPFLDRLHKDQKIQKWSHRLLVILNIELLIHGAGTAINSPYLMVSNHISWLDIHAINAFKPIRFVAKSEVKGWPIFGWMAVQLGTVFIQRDSARHAKQVGSQMAVVLQSESVCIFPEGTSTNGQSVLPFKPNLFESAIISRSLTIPLAIQYRSKVSGLRTEIPAFIGDMGLLESMAKIIATSDLQAHLTLLSAYSFDSGGALDRKKLASFCQESIAQAI</sequence>
<reference evidence="8 9" key="1">
    <citation type="submission" date="2017-11" db="EMBL/GenBank/DDBJ databases">
        <title>Genomic Encyclopedia of Type Strains, Phase III (KMG-III): the genomes of soil and plant-associated and newly described type strains.</title>
        <authorList>
            <person name="Whitman W."/>
        </authorList>
    </citation>
    <scope>NUCLEOTIDE SEQUENCE [LARGE SCALE GENOMIC DNA]</scope>
    <source>
        <strain evidence="8 9">UB-Domo-W1</strain>
    </source>
</reference>
<keyword evidence="9" id="KW-1185">Reference proteome</keyword>
<evidence type="ECO:0000313" key="9">
    <source>
        <dbReference type="Proteomes" id="UP000229366"/>
    </source>
</evidence>
<keyword evidence="2" id="KW-0444">Lipid biosynthesis</keyword>